<dbReference type="PANTHER" id="PTHR43711">
    <property type="entry name" value="TWO-COMPONENT HISTIDINE KINASE"/>
    <property type="match status" value="1"/>
</dbReference>
<dbReference type="SUPFAM" id="SSF55874">
    <property type="entry name" value="ATPase domain of HSP90 chaperone/DNA topoisomerase II/histidine kinase"/>
    <property type="match status" value="1"/>
</dbReference>
<dbReference type="PANTHER" id="PTHR43711:SF26">
    <property type="entry name" value="SENSOR HISTIDINE KINASE RCSC"/>
    <property type="match status" value="1"/>
</dbReference>
<keyword evidence="6 13" id="KW-0418">Kinase</keyword>
<evidence type="ECO:0000313" key="13">
    <source>
        <dbReference type="EMBL" id="CAH1217861.1"/>
    </source>
</evidence>
<keyword evidence="8" id="KW-0902">Two-component regulatory system</keyword>
<protein>
    <recommendedName>
        <fullName evidence="2">histidine kinase</fullName>
        <ecNumber evidence="2">2.7.13.3</ecNumber>
    </recommendedName>
</protein>
<evidence type="ECO:0000256" key="10">
    <source>
        <dbReference type="SAM" id="MobiDB-lite"/>
    </source>
</evidence>
<sequence length="524" mass="58912">MTFSKTFLVNISLLITLAYLFNLGYKYLFQHTSAKVKYGLTIAIFILGGWLAMVFGLRIHETLIDLRVVPLIVAVIVLPGPRAVLIIGFGIGIGRLFFGLDSMAWSGFISMNVLGIIGAFMNLWLQRVSWPFVWKSIAAIIGINIGFALNATVIYRITDNMSCWEYWYNIGIVAFPLRLLLSGLFVFIIRDFQREQQRVDDLRMMNMLLRRQTRALREAKREVEDKADELLVASKYKSEFLANMSHELKTPLNSIILLSQLIRDNDDNSYESEVIRYGDLIHAAGNDLLHLINDILDLSKVEAGKMDVVFEAVSTYDLVQMLHQQFQPLADQKNLTFVMDIAATVPGTIQTDVLRVSQILRNLIVNAIKFTEQGGVKLNVRYESGSAAIESGIYCVRRIRNWNPASWGRPVVRPSIPPRVAFTIEDTGIGIDPDKQQLIFEAFRQEDGAINRKYGGTGLGLSISLQLSRLLGGSLSLQSRKGEGSAFTLHLPVRPATAESEEQPLQNLVKEKRSFRIGRPKAKS</sequence>
<comment type="caution">
    <text evidence="13">The sequence shown here is derived from an EMBL/GenBank/DDBJ whole genome shotgun (WGS) entry which is preliminary data.</text>
</comment>
<feature type="transmembrane region" description="Helical" evidence="11">
    <location>
        <begin position="40"/>
        <end position="59"/>
    </location>
</feature>
<evidence type="ECO:0000256" key="3">
    <source>
        <dbReference type="ARBA" id="ARBA00022553"/>
    </source>
</evidence>
<dbReference type="Pfam" id="PF02518">
    <property type="entry name" value="HATPase_c"/>
    <property type="match status" value="1"/>
</dbReference>
<evidence type="ECO:0000256" key="4">
    <source>
        <dbReference type="ARBA" id="ARBA00022679"/>
    </source>
</evidence>
<evidence type="ECO:0000256" key="8">
    <source>
        <dbReference type="ARBA" id="ARBA00023012"/>
    </source>
</evidence>
<dbReference type="SUPFAM" id="SSF47384">
    <property type="entry name" value="Homodimeric domain of signal transducing histidine kinase"/>
    <property type="match status" value="1"/>
</dbReference>
<keyword evidence="4 13" id="KW-0808">Transferase</keyword>
<feature type="transmembrane region" description="Helical" evidence="11">
    <location>
        <begin position="132"/>
        <end position="154"/>
    </location>
</feature>
<reference evidence="13" key="1">
    <citation type="submission" date="2022-01" db="EMBL/GenBank/DDBJ databases">
        <authorList>
            <person name="Criscuolo A."/>
        </authorList>
    </citation>
    <scope>NUCLEOTIDE SEQUENCE</scope>
    <source>
        <strain evidence="13">CIP111893</strain>
    </source>
</reference>
<dbReference type="Gene3D" id="3.30.565.10">
    <property type="entry name" value="Histidine kinase-like ATPase, C-terminal domain"/>
    <property type="match status" value="1"/>
</dbReference>
<dbReference type="RefSeq" id="WP_236344736.1">
    <property type="nucleotide sequence ID" value="NZ_CAKMMF010000029.1"/>
</dbReference>
<dbReference type="InterPro" id="IPR003594">
    <property type="entry name" value="HATPase_dom"/>
</dbReference>
<dbReference type="InterPro" id="IPR005467">
    <property type="entry name" value="His_kinase_dom"/>
</dbReference>
<keyword evidence="7" id="KW-0067">ATP-binding</keyword>
<dbReference type="InterPro" id="IPR004358">
    <property type="entry name" value="Sig_transdc_His_kin-like_C"/>
</dbReference>
<evidence type="ECO:0000256" key="6">
    <source>
        <dbReference type="ARBA" id="ARBA00022777"/>
    </source>
</evidence>
<evidence type="ECO:0000313" key="14">
    <source>
        <dbReference type="Proteomes" id="UP000838686"/>
    </source>
</evidence>
<dbReference type="EC" id="2.7.13.3" evidence="2"/>
<feature type="transmembrane region" description="Helical" evidence="11">
    <location>
        <begin position="71"/>
        <end position="98"/>
    </location>
</feature>
<feature type="transmembrane region" description="Helical" evidence="11">
    <location>
        <begin position="104"/>
        <end position="125"/>
    </location>
</feature>
<evidence type="ECO:0000256" key="5">
    <source>
        <dbReference type="ARBA" id="ARBA00022741"/>
    </source>
</evidence>
<feature type="coiled-coil region" evidence="9">
    <location>
        <begin position="202"/>
        <end position="229"/>
    </location>
</feature>
<dbReference type="InterPro" id="IPR050736">
    <property type="entry name" value="Sensor_HK_Regulatory"/>
</dbReference>
<dbReference type="InterPro" id="IPR036097">
    <property type="entry name" value="HisK_dim/P_sf"/>
</dbReference>
<keyword evidence="3" id="KW-0597">Phosphoprotein</keyword>
<name>A0ABM9CP24_9BACL</name>
<feature type="region of interest" description="Disordered" evidence="10">
    <location>
        <begin position="498"/>
        <end position="524"/>
    </location>
</feature>
<dbReference type="PRINTS" id="PR00344">
    <property type="entry name" value="BCTRLSENSOR"/>
</dbReference>
<dbReference type="CDD" id="cd00082">
    <property type="entry name" value="HisKA"/>
    <property type="match status" value="1"/>
</dbReference>
<dbReference type="InterPro" id="IPR003661">
    <property type="entry name" value="HisK_dim/P_dom"/>
</dbReference>
<evidence type="ECO:0000259" key="12">
    <source>
        <dbReference type="PROSITE" id="PS50109"/>
    </source>
</evidence>
<feature type="transmembrane region" description="Helical" evidence="11">
    <location>
        <begin position="7"/>
        <end position="28"/>
    </location>
</feature>
<evidence type="ECO:0000256" key="9">
    <source>
        <dbReference type="SAM" id="Coils"/>
    </source>
</evidence>
<gene>
    <name evidence="13" type="primary">rcsC_20</name>
    <name evidence="13" type="ORF">PAECIP111893_04322</name>
</gene>
<evidence type="ECO:0000256" key="1">
    <source>
        <dbReference type="ARBA" id="ARBA00000085"/>
    </source>
</evidence>
<proteinExistence type="predicted"/>
<accession>A0ABM9CP24</accession>
<organism evidence="13 14">
    <name type="scientific">Paenibacillus plantiphilus</name>
    <dbReference type="NCBI Taxonomy" id="2905650"/>
    <lineage>
        <taxon>Bacteria</taxon>
        <taxon>Bacillati</taxon>
        <taxon>Bacillota</taxon>
        <taxon>Bacilli</taxon>
        <taxon>Bacillales</taxon>
        <taxon>Paenibacillaceae</taxon>
        <taxon>Paenibacillus</taxon>
    </lineage>
</organism>
<dbReference type="PROSITE" id="PS50109">
    <property type="entry name" value="HIS_KIN"/>
    <property type="match status" value="1"/>
</dbReference>
<dbReference type="Pfam" id="PF00512">
    <property type="entry name" value="HisKA"/>
    <property type="match status" value="1"/>
</dbReference>
<keyword evidence="11" id="KW-0812">Transmembrane</keyword>
<dbReference type="GO" id="GO:0004673">
    <property type="term" value="F:protein histidine kinase activity"/>
    <property type="evidence" value="ECO:0007669"/>
    <property type="project" value="UniProtKB-EC"/>
</dbReference>
<dbReference type="SMART" id="SM00388">
    <property type="entry name" value="HisKA"/>
    <property type="match status" value="1"/>
</dbReference>
<evidence type="ECO:0000256" key="2">
    <source>
        <dbReference type="ARBA" id="ARBA00012438"/>
    </source>
</evidence>
<dbReference type="CDD" id="cd16922">
    <property type="entry name" value="HATPase_EvgS-ArcB-TorS-like"/>
    <property type="match status" value="1"/>
</dbReference>
<evidence type="ECO:0000256" key="11">
    <source>
        <dbReference type="SAM" id="Phobius"/>
    </source>
</evidence>
<dbReference type="Gene3D" id="1.10.287.130">
    <property type="match status" value="1"/>
</dbReference>
<keyword evidence="11" id="KW-0472">Membrane</keyword>
<evidence type="ECO:0000256" key="7">
    <source>
        <dbReference type="ARBA" id="ARBA00022840"/>
    </source>
</evidence>
<feature type="compositionally biased region" description="Basic residues" evidence="10">
    <location>
        <begin position="515"/>
        <end position="524"/>
    </location>
</feature>
<keyword evidence="9" id="KW-0175">Coiled coil</keyword>
<dbReference type="InterPro" id="IPR036890">
    <property type="entry name" value="HATPase_C_sf"/>
</dbReference>
<dbReference type="Proteomes" id="UP000838686">
    <property type="component" value="Unassembled WGS sequence"/>
</dbReference>
<keyword evidence="14" id="KW-1185">Reference proteome</keyword>
<keyword evidence="5" id="KW-0547">Nucleotide-binding</keyword>
<keyword evidence="11" id="KW-1133">Transmembrane helix</keyword>
<dbReference type="SMART" id="SM00387">
    <property type="entry name" value="HATPase_c"/>
    <property type="match status" value="1"/>
</dbReference>
<feature type="domain" description="Histidine kinase" evidence="12">
    <location>
        <begin position="243"/>
        <end position="495"/>
    </location>
</feature>
<dbReference type="EMBL" id="CAKMMF010000029">
    <property type="protein sequence ID" value="CAH1217861.1"/>
    <property type="molecule type" value="Genomic_DNA"/>
</dbReference>
<feature type="transmembrane region" description="Helical" evidence="11">
    <location>
        <begin position="166"/>
        <end position="189"/>
    </location>
</feature>
<comment type="catalytic activity">
    <reaction evidence="1">
        <text>ATP + protein L-histidine = ADP + protein N-phospho-L-histidine.</text>
        <dbReference type="EC" id="2.7.13.3"/>
    </reaction>
</comment>